<feature type="region of interest" description="Disordered" evidence="6">
    <location>
        <begin position="447"/>
        <end position="489"/>
    </location>
</feature>
<gene>
    <name evidence="8" type="ORF">JL106_18870</name>
</gene>
<feature type="transmembrane region" description="Helical" evidence="7">
    <location>
        <begin position="181"/>
        <end position="199"/>
    </location>
</feature>
<keyword evidence="3 7" id="KW-0812">Transmembrane</keyword>
<feature type="transmembrane region" description="Helical" evidence="7">
    <location>
        <begin position="77"/>
        <end position="99"/>
    </location>
</feature>
<evidence type="ECO:0000256" key="3">
    <source>
        <dbReference type="ARBA" id="ARBA00022692"/>
    </source>
</evidence>
<protein>
    <recommendedName>
        <fullName evidence="10">Lipopolysaccharide biosynthesis protein</fullName>
    </recommendedName>
</protein>
<dbReference type="AlphaFoldDB" id="A0A938YKA9"/>
<comment type="caution">
    <text evidence="8">The sequence shown here is derived from an EMBL/GenBank/DDBJ whole genome shotgun (WGS) entry which is preliminary data.</text>
</comment>
<evidence type="ECO:0000313" key="9">
    <source>
        <dbReference type="Proteomes" id="UP000663792"/>
    </source>
</evidence>
<evidence type="ECO:0000256" key="5">
    <source>
        <dbReference type="ARBA" id="ARBA00023136"/>
    </source>
</evidence>
<evidence type="ECO:0000256" key="4">
    <source>
        <dbReference type="ARBA" id="ARBA00022989"/>
    </source>
</evidence>
<dbReference type="RefSeq" id="WP_205262319.1">
    <property type="nucleotide sequence ID" value="NZ_JAERWK010000026.1"/>
</dbReference>
<keyword evidence="4 7" id="KW-1133">Transmembrane helix</keyword>
<accession>A0A938YKA9</accession>
<dbReference type="InterPro" id="IPR050833">
    <property type="entry name" value="Poly_Biosynth_Transport"/>
</dbReference>
<keyword evidence="5 7" id="KW-0472">Membrane</keyword>
<feature type="transmembrane region" description="Helical" evidence="7">
    <location>
        <begin position="119"/>
        <end position="137"/>
    </location>
</feature>
<dbReference type="EMBL" id="JAERWK010000026">
    <property type="protein sequence ID" value="MBM9469355.1"/>
    <property type="molecule type" value="Genomic_DNA"/>
</dbReference>
<evidence type="ECO:0000256" key="2">
    <source>
        <dbReference type="ARBA" id="ARBA00022475"/>
    </source>
</evidence>
<name>A0A938YKA9_9ACTN</name>
<feature type="transmembrane region" description="Helical" evidence="7">
    <location>
        <begin position="248"/>
        <end position="271"/>
    </location>
</feature>
<proteinExistence type="predicted"/>
<dbReference type="PANTHER" id="PTHR30250:SF26">
    <property type="entry name" value="PSMA PROTEIN"/>
    <property type="match status" value="1"/>
</dbReference>
<dbReference type="PANTHER" id="PTHR30250">
    <property type="entry name" value="PST FAMILY PREDICTED COLANIC ACID TRANSPORTER"/>
    <property type="match status" value="1"/>
</dbReference>
<feature type="transmembrane region" description="Helical" evidence="7">
    <location>
        <begin position="149"/>
        <end position="169"/>
    </location>
</feature>
<feature type="region of interest" description="Disordered" evidence="6">
    <location>
        <begin position="1"/>
        <end position="37"/>
    </location>
</feature>
<sequence length="489" mass="51044">MSHRDTVDVTEADPPSSTAATADVPPGEPSRPPGRTRPDFAVSSLSLAAASLINGVLGLVFWAAAAHSYTVSEVGRGSAAISTATMLAALANLSLGGMYERFLPVAGRRARPAIAASSALAFALALVLAAGFVLIGPSERILTTPLERWSFPLFVGALSAFALHDNLLVGLHLARWAALKNVVHAVVKLGLVIALGATATGFSIVVAWIVPAAVMAVAVLVWVFGWWLRRPEYAADPDLPPNRELWHFFGSTYGLTVIASLPALVTPLVVVQSLGTEANGYFTMAWTLSSALLLLLGTVVGPFIAEASTDPSRLGPLLRRFVLLMGAVAGGGALFLLVGAPIVLGWLGKDYGQEGRDLTRIMAAGLLLTAVPVLYGALARIHRKLRLAVVLQTVVTIAQITGCLLLVPRLGVPGVGVSYVIAEVAAAMIVAVPLVRWVRESGAFSGHHVGHHTGHHGGRHRLRPGGPAQPVPQSQPVPPGPVPPSQKEA</sequence>
<feature type="transmembrane region" description="Helical" evidence="7">
    <location>
        <begin position="358"/>
        <end position="378"/>
    </location>
</feature>
<feature type="compositionally biased region" description="Pro residues" evidence="6">
    <location>
        <begin position="467"/>
        <end position="489"/>
    </location>
</feature>
<dbReference type="Proteomes" id="UP000663792">
    <property type="component" value="Unassembled WGS sequence"/>
</dbReference>
<evidence type="ECO:0008006" key="10">
    <source>
        <dbReference type="Google" id="ProtNLM"/>
    </source>
</evidence>
<feature type="transmembrane region" description="Helical" evidence="7">
    <location>
        <begin position="283"/>
        <end position="305"/>
    </location>
</feature>
<comment type="subcellular location">
    <subcellularLocation>
        <location evidence="1">Cell membrane</location>
        <topology evidence="1">Multi-pass membrane protein</topology>
    </subcellularLocation>
</comment>
<feature type="transmembrane region" description="Helical" evidence="7">
    <location>
        <begin position="40"/>
        <end position="65"/>
    </location>
</feature>
<keyword evidence="9" id="KW-1185">Reference proteome</keyword>
<feature type="transmembrane region" description="Helical" evidence="7">
    <location>
        <begin position="419"/>
        <end position="438"/>
    </location>
</feature>
<feature type="transmembrane region" description="Helical" evidence="7">
    <location>
        <begin position="317"/>
        <end position="346"/>
    </location>
</feature>
<keyword evidence="2" id="KW-1003">Cell membrane</keyword>
<evidence type="ECO:0000256" key="6">
    <source>
        <dbReference type="SAM" id="MobiDB-lite"/>
    </source>
</evidence>
<feature type="transmembrane region" description="Helical" evidence="7">
    <location>
        <begin position="205"/>
        <end position="228"/>
    </location>
</feature>
<organism evidence="8 9">
    <name type="scientific">Nakamurella leprariae</name>
    <dbReference type="NCBI Taxonomy" id="2803911"/>
    <lineage>
        <taxon>Bacteria</taxon>
        <taxon>Bacillati</taxon>
        <taxon>Actinomycetota</taxon>
        <taxon>Actinomycetes</taxon>
        <taxon>Nakamurellales</taxon>
        <taxon>Nakamurellaceae</taxon>
        <taxon>Nakamurella</taxon>
    </lineage>
</organism>
<evidence type="ECO:0000256" key="1">
    <source>
        <dbReference type="ARBA" id="ARBA00004651"/>
    </source>
</evidence>
<dbReference type="GO" id="GO:0005886">
    <property type="term" value="C:plasma membrane"/>
    <property type="evidence" value="ECO:0007669"/>
    <property type="project" value="UniProtKB-SubCell"/>
</dbReference>
<feature type="compositionally biased region" description="Basic residues" evidence="6">
    <location>
        <begin position="448"/>
        <end position="463"/>
    </location>
</feature>
<reference evidence="8" key="1">
    <citation type="submission" date="2021-01" db="EMBL/GenBank/DDBJ databases">
        <title>YIM 132084 draft genome.</title>
        <authorList>
            <person name="An D."/>
        </authorList>
    </citation>
    <scope>NUCLEOTIDE SEQUENCE</scope>
    <source>
        <strain evidence="8">YIM 132084</strain>
    </source>
</reference>
<evidence type="ECO:0000256" key="7">
    <source>
        <dbReference type="SAM" id="Phobius"/>
    </source>
</evidence>
<feature type="transmembrane region" description="Helical" evidence="7">
    <location>
        <begin position="385"/>
        <end position="407"/>
    </location>
</feature>
<evidence type="ECO:0000313" key="8">
    <source>
        <dbReference type="EMBL" id="MBM9469355.1"/>
    </source>
</evidence>